<dbReference type="InterPro" id="IPR013332">
    <property type="entry name" value="KPR_N"/>
</dbReference>
<feature type="domain" description="Ketopantoate reductase C-terminal" evidence="5">
    <location>
        <begin position="202"/>
        <end position="322"/>
    </location>
</feature>
<dbReference type="NCBIfam" id="NF005089">
    <property type="entry name" value="PRK06522.1-4"/>
    <property type="match status" value="1"/>
</dbReference>
<dbReference type="Gene3D" id="3.40.50.720">
    <property type="entry name" value="NAD(P)-binding Rossmann-like Domain"/>
    <property type="match status" value="1"/>
</dbReference>
<dbReference type="GO" id="GO:0008677">
    <property type="term" value="F:2-dehydropantoate 2-reductase activity"/>
    <property type="evidence" value="ECO:0007669"/>
    <property type="project" value="UniProtKB-EC"/>
</dbReference>
<organism evidence="6">
    <name type="scientific">mine drainage metagenome</name>
    <dbReference type="NCBI Taxonomy" id="410659"/>
    <lineage>
        <taxon>unclassified sequences</taxon>
        <taxon>metagenomes</taxon>
        <taxon>ecological metagenomes</taxon>
    </lineage>
</organism>
<comment type="similarity">
    <text evidence="1">Belongs to the ketopantoate reductase family.</text>
</comment>
<dbReference type="InterPro" id="IPR008927">
    <property type="entry name" value="6-PGluconate_DH-like_C_sf"/>
</dbReference>
<dbReference type="FunFam" id="3.40.50.720:FF:000307">
    <property type="entry name" value="2-dehydropantoate 2-reductase"/>
    <property type="match status" value="1"/>
</dbReference>
<dbReference type="InterPro" id="IPR013328">
    <property type="entry name" value="6PGD_dom2"/>
</dbReference>
<dbReference type="FunFam" id="1.10.1040.10:FF:000017">
    <property type="entry name" value="2-dehydropantoate 2-reductase"/>
    <property type="match status" value="1"/>
</dbReference>
<dbReference type="EC" id="1.1.1.169" evidence="6"/>
<dbReference type="PANTHER" id="PTHR21708:SF45">
    <property type="entry name" value="2-DEHYDROPANTOATE 2-REDUCTASE"/>
    <property type="match status" value="1"/>
</dbReference>
<sequence>MKICIVGAGAIGGMLGARFAQAGHDVTLILRGANLAAVQQNGLKLIEEDGTELLVKPIRATSVMAEAGIQDVVILTLKAHQVAAIAAELPALMHAETRIITMQNGIPWWYFHKLPGELGQRYQGTHVKAVDPDGIIAKYIDVDRVIGSVVYPASEVISPGVIKVIEGNRFSLGEIDGSDTPSIRAISEAFKGAGFKSPISNDIRSEIWLKLWGNLSFNPISALTHATLEDICVFPATRELAANMMREAQAIGEKLGVQFKVSLEKRINGAQAVGQHKTSMLQDVELGRPLELDALVGSVMELGRITGTPTPNIDAVYALVSLLANKLQQHKGTLRIS</sequence>
<evidence type="ECO:0000256" key="3">
    <source>
        <dbReference type="ARBA" id="ARBA00023002"/>
    </source>
</evidence>
<feature type="domain" description="Ketopantoate reductase N-terminal" evidence="4">
    <location>
        <begin position="3"/>
        <end position="106"/>
    </location>
</feature>
<gene>
    <name evidence="6" type="primary">panE_2</name>
    <name evidence="6" type="ORF">GALL_159600</name>
</gene>
<name>A0A1J5S0F8_9ZZZZ</name>
<dbReference type="Gene3D" id="1.10.1040.10">
    <property type="entry name" value="N-(1-d-carboxylethyl)-l-norvaline Dehydrogenase, domain 2"/>
    <property type="match status" value="1"/>
</dbReference>
<evidence type="ECO:0000313" key="6">
    <source>
        <dbReference type="EMBL" id="OIR01873.1"/>
    </source>
</evidence>
<protein>
    <submittedName>
        <fullName evidence="6">2-dehydropantoate 2-reductase</fullName>
        <ecNumber evidence="6">1.1.1.169</ecNumber>
    </submittedName>
</protein>
<dbReference type="GO" id="GO:0005737">
    <property type="term" value="C:cytoplasm"/>
    <property type="evidence" value="ECO:0007669"/>
    <property type="project" value="TreeGrafter"/>
</dbReference>
<accession>A0A1J5S0F8</accession>
<dbReference type="SUPFAM" id="SSF51735">
    <property type="entry name" value="NAD(P)-binding Rossmann-fold domains"/>
    <property type="match status" value="1"/>
</dbReference>
<dbReference type="Pfam" id="PF08546">
    <property type="entry name" value="ApbA_C"/>
    <property type="match status" value="1"/>
</dbReference>
<keyword evidence="3 6" id="KW-0560">Oxidoreductase</keyword>
<dbReference type="Pfam" id="PF02558">
    <property type="entry name" value="ApbA"/>
    <property type="match status" value="1"/>
</dbReference>
<dbReference type="SUPFAM" id="SSF48179">
    <property type="entry name" value="6-phosphogluconate dehydrogenase C-terminal domain-like"/>
    <property type="match status" value="1"/>
</dbReference>
<comment type="caution">
    <text evidence="6">The sequence shown here is derived from an EMBL/GenBank/DDBJ whole genome shotgun (WGS) entry which is preliminary data.</text>
</comment>
<dbReference type="InterPro" id="IPR036291">
    <property type="entry name" value="NAD(P)-bd_dom_sf"/>
</dbReference>
<dbReference type="PANTHER" id="PTHR21708">
    <property type="entry name" value="PROBABLE 2-DEHYDROPANTOATE 2-REDUCTASE"/>
    <property type="match status" value="1"/>
</dbReference>
<dbReference type="AlphaFoldDB" id="A0A1J5S0F8"/>
<proteinExistence type="inferred from homology"/>
<dbReference type="PRINTS" id="PR00411">
    <property type="entry name" value="PNDRDTASEI"/>
</dbReference>
<dbReference type="InterPro" id="IPR013752">
    <property type="entry name" value="KPA_reductase"/>
</dbReference>
<keyword evidence="2" id="KW-0521">NADP</keyword>
<evidence type="ECO:0000256" key="1">
    <source>
        <dbReference type="ARBA" id="ARBA00007870"/>
    </source>
</evidence>
<evidence type="ECO:0000259" key="5">
    <source>
        <dbReference type="Pfam" id="PF08546"/>
    </source>
</evidence>
<dbReference type="InterPro" id="IPR051402">
    <property type="entry name" value="KPR-Related"/>
</dbReference>
<evidence type="ECO:0000259" key="4">
    <source>
        <dbReference type="Pfam" id="PF02558"/>
    </source>
</evidence>
<dbReference type="EMBL" id="MLJW01000079">
    <property type="protein sequence ID" value="OIR01873.1"/>
    <property type="molecule type" value="Genomic_DNA"/>
</dbReference>
<evidence type="ECO:0000256" key="2">
    <source>
        <dbReference type="ARBA" id="ARBA00022857"/>
    </source>
</evidence>
<reference evidence="6" key="1">
    <citation type="submission" date="2016-10" db="EMBL/GenBank/DDBJ databases">
        <title>Sequence of Gallionella enrichment culture.</title>
        <authorList>
            <person name="Poehlein A."/>
            <person name="Muehling M."/>
            <person name="Daniel R."/>
        </authorList>
    </citation>
    <scope>NUCLEOTIDE SEQUENCE</scope>
</reference>